<evidence type="ECO:0000256" key="2">
    <source>
        <dbReference type="ARBA" id="ARBA00014286"/>
    </source>
</evidence>
<evidence type="ECO:0000256" key="3">
    <source>
        <dbReference type="SAM" id="MobiDB-lite"/>
    </source>
</evidence>
<dbReference type="InterPro" id="IPR051236">
    <property type="entry name" value="HAT_RTT109-like"/>
</dbReference>
<gene>
    <name evidence="5" type="ORF">PTTW11_03459</name>
</gene>
<dbReference type="PANTHER" id="PTHR31571">
    <property type="entry name" value="ALTERED INHERITANCE OF MITOCHONDRIA PROTEIN 6"/>
    <property type="match status" value="1"/>
</dbReference>
<proteinExistence type="inferred from homology"/>
<evidence type="ECO:0000256" key="1">
    <source>
        <dbReference type="ARBA" id="ARBA00008858"/>
    </source>
</evidence>
<feature type="region of interest" description="Disordered" evidence="3">
    <location>
        <begin position="1"/>
        <end position="31"/>
    </location>
</feature>
<organism evidence="5 6">
    <name type="scientific">Pyrenophora teres f. teres</name>
    <dbReference type="NCBI Taxonomy" id="97479"/>
    <lineage>
        <taxon>Eukaryota</taxon>
        <taxon>Fungi</taxon>
        <taxon>Dikarya</taxon>
        <taxon>Ascomycota</taxon>
        <taxon>Pezizomycotina</taxon>
        <taxon>Dothideomycetes</taxon>
        <taxon>Pleosporomycetidae</taxon>
        <taxon>Pleosporales</taxon>
        <taxon>Pleosporineae</taxon>
        <taxon>Pleosporaceae</taxon>
        <taxon>Pyrenophora</taxon>
    </lineage>
</organism>
<name>A0A6S6VU20_9PLEO</name>
<evidence type="ECO:0000313" key="5">
    <source>
        <dbReference type="EMBL" id="CAE7022628.1"/>
    </source>
</evidence>
<evidence type="ECO:0000256" key="4">
    <source>
        <dbReference type="SAM" id="Phobius"/>
    </source>
</evidence>
<protein>
    <recommendedName>
        <fullName evidence="2">Altered inheritance of mitochondria protein 6</fullName>
    </recommendedName>
</protein>
<accession>A0A6S6VU20</accession>
<dbReference type="InterPro" id="IPR017946">
    <property type="entry name" value="PLC-like_Pdiesterase_TIM-brl"/>
</dbReference>
<dbReference type="SUPFAM" id="SSF51695">
    <property type="entry name" value="PLC-like phosphodiesterases"/>
    <property type="match status" value="1"/>
</dbReference>
<keyword evidence="4" id="KW-1133">Transmembrane helix</keyword>
<dbReference type="EMBL" id="HG992979">
    <property type="protein sequence ID" value="CAE7022628.1"/>
    <property type="molecule type" value="Genomic_DNA"/>
</dbReference>
<evidence type="ECO:0000313" key="6">
    <source>
        <dbReference type="Proteomes" id="UP000472372"/>
    </source>
</evidence>
<comment type="similarity">
    <text evidence="1">Belongs to the AIM6 family.</text>
</comment>
<dbReference type="GO" id="GO:0006629">
    <property type="term" value="P:lipid metabolic process"/>
    <property type="evidence" value="ECO:0007669"/>
    <property type="project" value="InterPro"/>
</dbReference>
<feature type="compositionally biased region" description="Polar residues" evidence="3">
    <location>
        <begin position="1"/>
        <end position="17"/>
    </location>
</feature>
<reference evidence="5" key="1">
    <citation type="submission" date="2021-02" db="EMBL/GenBank/DDBJ databases">
        <authorList>
            <person name="Syme A R."/>
            <person name="Syme A R."/>
            <person name="Moolhuijzen P."/>
        </authorList>
    </citation>
    <scope>NUCLEOTIDE SEQUENCE</scope>
    <source>
        <strain evidence="5">W1-1</strain>
    </source>
</reference>
<dbReference type="AlphaFoldDB" id="A0A6S6VU20"/>
<dbReference type="PANTHER" id="PTHR31571:SF1">
    <property type="entry name" value="ALTERED INHERITANCE OF MITOCHONDRIA PROTEIN 6"/>
    <property type="match status" value="1"/>
</dbReference>
<feature type="transmembrane region" description="Helical" evidence="4">
    <location>
        <begin position="105"/>
        <end position="126"/>
    </location>
</feature>
<dbReference type="GO" id="GO:0008081">
    <property type="term" value="F:phosphoric diester hydrolase activity"/>
    <property type="evidence" value="ECO:0007669"/>
    <property type="project" value="InterPro"/>
</dbReference>
<keyword evidence="4" id="KW-0472">Membrane</keyword>
<dbReference type="Proteomes" id="UP000472372">
    <property type="component" value="Chromosome 3"/>
</dbReference>
<keyword evidence="4" id="KW-0812">Transmembrane</keyword>
<sequence length="470" mass="52961">MAGTTLSPPGSPTSQPLLRNHSDSEPFLSPKRSSHVAICALEDGGDSEFSSEDEVYKPRPGFWRRLRMSMRRRSCRSKGDDCCRQLRLSDEKPQSRRFRLKRKHAARACVIIPLLVLIFFGLLHILNVVLGYVPTFLDGKADPNAFDWDKQNESTILDITRDVTPVPCHSHNDYWRRVPLYDALRWGCTGVEADVWLFDNELLVGHSTNALTQNNTFRSMYVDPLVRMLNHKNEIGQFTTSYDVKNGVFDTEPARTLVLLVDFKSNGHEIFPIVSEHLSSLRKKGYLTYYDGNYTIEGPVTVVATGNAPFDLVTANKSYRDIFFDAPLDKLASSPPSTQPHPDNVVDLAKRTPAPSVSGGQGTVGTTPSSVFDATNSYYASVNFGRSIGWLWFGHISETQLLNIRSQIREARKRGLHARYWGAPKWPVALRNKVWRMLVEEGVGYLNGDDLRGMASLDWGVRRLWGILGE</sequence>